<organism evidence="3 4">
    <name type="scientific">Desulfamplus magnetovallimortis</name>
    <dbReference type="NCBI Taxonomy" id="1246637"/>
    <lineage>
        <taxon>Bacteria</taxon>
        <taxon>Pseudomonadati</taxon>
        <taxon>Thermodesulfobacteriota</taxon>
        <taxon>Desulfobacteria</taxon>
        <taxon>Desulfobacterales</taxon>
        <taxon>Desulfobacteraceae</taxon>
        <taxon>Desulfamplus</taxon>
    </lineage>
</organism>
<evidence type="ECO:0000313" key="4">
    <source>
        <dbReference type="Proteomes" id="UP000191931"/>
    </source>
</evidence>
<keyword evidence="1" id="KW-0812">Transmembrane</keyword>
<keyword evidence="1" id="KW-1133">Transmembrane helix</keyword>
<dbReference type="Pfam" id="PF04028">
    <property type="entry name" value="DUF374"/>
    <property type="match status" value="1"/>
</dbReference>
<dbReference type="Proteomes" id="UP000191931">
    <property type="component" value="Unassembled WGS sequence"/>
</dbReference>
<dbReference type="EMBL" id="FWEV01000007">
    <property type="protein sequence ID" value="SLM27599.1"/>
    <property type="molecule type" value="Genomic_DNA"/>
</dbReference>
<name>A0A1W1H546_9BACT</name>
<dbReference type="STRING" id="1246637.MTBBW1_1040056"/>
<protein>
    <recommendedName>
        <fullName evidence="2">DUF374 domain-containing protein</fullName>
    </recommendedName>
</protein>
<dbReference type="RefSeq" id="WP_080804192.1">
    <property type="nucleotide sequence ID" value="NZ_LT828545.1"/>
</dbReference>
<evidence type="ECO:0000313" key="3">
    <source>
        <dbReference type="EMBL" id="SLM27599.1"/>
    </source>
</evidence>
<sequence length="218" mass="25142">MFKKLKWLVYKWPFTAILYYFIKLYALTFRLTVKHEKEWQNLLKKGETIVLCTWHQQFFAAISYFKRYTPLNPALMISRSRDGELIAAVAKRSGWHTARGSSSVGGKEAMDEMIKHLNTHGFGAHITDGPQGPLGIVKPGLIKMAMESNAIIVPFYTSSDNAWFFNSWDRFMLPKPFSRVTLNFGAPIHLPIPETPHEFEQQRQNVEKIMKVHLLVVS</sequence>
<dbReference type="CDD" id="cd07983">
    <property type="entry name" value="LPLAT_DUF374-like"/>
    <property type="match status" value="1"/>
</dbReference>
<evidence type="ECO:0000259" key="2">
    <source>
        <dbReference type="Pfam" id="PF04028"/>
    </source>
</evidence>
<keyword evidence="4" id="KW-1185">Reference proteome</keyword>
<dbReference type="OrthoDB" id="9810508at2"/>
<accession>A0A1W1H546</accession>
<proteinExistence type="predicted"/>
<gene>
    <name evidence="3" type="ORF">MTBBW1_1040056</name>
</gene>
<reference evidence="3 4" key="1">
    <citation type="submission" date="2017-03" db="EMBL/GenBank/DDBJ databases">
        <authorList>
            <person name="Afonso C.L."/>
            <person name="Miller P.J."/>
            <person name="Scott M.A."/>
            <person name="Spackman E."/>
            <person name="Goraichik I."/>
            <person name="Dimitrov K.M."/>
            <person name="Suarez D.L."/>
            <person name="Swayne D.E."/>
        </authorList>
    </citation>
    <scope>NUCLEOTIDE SEQUENCE [LARGE SCALE GENOMIC DNA]</scope>
    <source>
        <strain evidence="3">PRJEB14757</strain>
    </source>
</reference>
<feature type="transmembrane region" description="Helical" evidence="1">
    <location>
        <begin position="12"/>
        <end position="33"/>
    </location>
</feature>
<dbReference type="InterPro" id="IPR007172">
    <property type="entry name" value="DUF374"/>
</dbReference>
<evidence type="ECO:0000256" key="1">
    <source>
        <dbReference type="SAM" id="Phobius"/>
    </source>
</evidence>
<keyword evidence="1" id="KW-0472">Membrane</keyword>
<feature type="domain" description="DUF374" evidence="2">
    <location>
        <begin position="72"/>
        <end position="133"/>
    </location>
</feature>
<dbReference type="SUPFAM" id="SSF69593">
    <property type="entry name" value="Glycerol-3-phosphate (1)-acyltransferase"/>
    <property type="match status" value="1"/>
</dbReference>
<dbReference type="AlphaFoldDB" id="A0A1W1H546"/>